<accession>A0A344TTC6</accession>
<reference evidence="2 3" key="1">
    <citation type="submission" date="2018-07" db="EMBL/GenBank/DDBJ databases">
        <title>Genome sequencing of Runella.</title>
        <authorList>
            <person name="Baek M.-G."/>
            <person name="Yi H."/>
        </authorList>
    </citation>
    <scope>NUCLEOTIDE SEQUENCE [LARGE SCALE GENOMIC DNA]</scope>
    <source>
        <strain evidence="2 3">HYN0085</strain>
        <plasmid evidence="2 3">unnamed2</plasmid>
    </source>
</reference>
<feature type="domain" description="SnoaL-like" evidence="1">
    <location>
        <begin position="146"/>
        <end position="236"/>
    </location>
</feature>
<evidence type="ECO:0000313" key="2">
    <source>
        <dbReference type="EMBL" id="AXE21897.1"/>
    </source>
</evidence>
<name>A0A344TTC6_9BACT</name>
<dbReference type="RefSeq" id="WP_114070637.1">
    <property type="nucleotide sequence ID" value="NZ_CP030852.1"/>
</dbReference>
<dbReference type="InterPro" id="IPR032710">
    <property type="entry name" value="NTF2-like_dom_sf"/>
</dbReference>
<dbReference type="KEGG" id="run:DR864_28965"/>
<dbReference type="Pfam" id="PF12680">
    <property type="entry name" value="SnoaL_2"/>
    <property type="match status" value="1"/>
</dbReference>
<sequence>MQENQSTQTAEAEALQAKQMGFLQQGDIDGMVEGCYAEDARIHGFTFRAEGHTALKELIRLYLSRLSTLGERTIDKFTVGKNFIWMEMTIQNTQGKPVKIYEVKFIQNGKFYLQLFGLRQGTVWQPDDFTGFTAPDSTMARAFHSRYLEFHREGDFNGLADDFFTEDAQLITARVDVVGREAIRQMFQDLFAKESGFTPLSVENITNDRDYIWFEATVKSSLGERRVYDVMLIREGKVPLQLVGSLMGALPTEVAFANGTTTS</sequence>
<protein>
    <recommendedName>
        <fullName evidence="1">SnoaL-like domain-containing protein</fullName>
    </recommendedName>
</protein>
<keyword evidence="2" id="KW-0614">Plasmid</keyword>
<proteinExistence type="predicted"/>
<geneLocation type="plasmid" evidence="2 3">
    <name>unnamed2</name>
</geneLocation>
<dbReference type="OrthoDB" id="958219at2"/>
<organism evidence="2 3">
    <name type="scientific">Runella rosea</name>
    <dbReference type="NCBI Taxonomy" id="2259595"/>
    <lineage>
        <taxon>Bacteria</taxon>
        <taxon>Pseudomonadati</taxon>
        <taxon>Bacteroidota</taxon>
        <taxon>Cytophagia</taxon>
        <taxon>Cytophagales</taxon>
        <taxon>Spirosomataceae</taxon>
        <taxon>Runella</taxon>
    </lineage>
</organism>
<dbReference type="SUPFAM" id="SSF54427">
    <property type="entry name" value="NTF2-like"/>
    <property type="match status" value="2"/>
</dbReference>
<gene>
    <name evidence="2" type="ORF">DR864_28965</name>
</gene>
<evidence type="ECO:0000313" key="3">
    <source>
        <dbReference type="Proteomes" id="UP000251993"/>
    </source>
</evidence>
<evidence type="ECO:0000259" key="1">
    <source>
        <dbReference type="Pfam" id="PF12680"/>
    </source>
</evidence>
<dbReference type="AlphaFoldDB" id="A0A344TTC6"/>
<dbReference type="Gene3D" id="3.10.450.50">
    <property type="match status" value="2"/>
</dbReference>
<keyword evidence="3" id="KW-1185">Reference proteome</keyword>
<dbReference type="InterPro" id="IPR037401">
    <property type="entry name" value="SnoaL-like"/>
</dbReference>
<dbReference type="Proteomes" id="UP000251993">
    <property type="component" value="Plasmid unnamed2"/>
</dbReference>
<dbReference type="EMBL" id="CP030852">
    <property type="protein sequence ID" value="AXE21897.1"/>
    <property type="molecule type" value="Genomic_DNA"/>
</dbReference>